<evidence type="ECO:0000313" key="10">
    <source>
        <dbReference type="EMBL" id="CAL4781321.1"/>
    </source>
</evidence>
<dbReference type="EMBL" id="CAMXCT020001898">
    <property type="protein sequence ID" value="CAL1147384.1"/>
    <property type="molecule type" value="Genomic_DNA"/>
</dbReference>
<dbReference type="CDD" id="cd00268">
    <property type="entry name" value="DEADc"/>
    <property type="match status" value="1"/>
</dbReference>
<keyword evidence="4" id="KW-0067">ATP-binding</keyword>
<dbReference type="InterPro" id="IPR044742">
    <property type="entry name" value="DEAD/DEAH_RhlB"/>
</dbReference>
<feature type="chain" id="PRO_5043272327" evidence="6">
    <location>
        <begin position="28"/>
        <end position="323"/>
    </location>
</feature>
<dbReference type="InterPro" id="IPR011545">
    <property type="entry name" value="DEAD/DEAH_box_helicase_dom"/>
</dbReference>
<keyword evidence="2" id="KW-0378">Hydrolase</keyword>
<dbReference type="GO" id="GO:0003676">
    <property type="term" value="F:nucleic acid binding"/>
    <property type="evidence" value="ECO:0007669"/>
    <property type="project" value="InterPro"/>
</dbReference>
<dbReference type="Gene3D" id="3.40.50.300">
    <property type="entry name" value="P-loop containing nucleotide triphosphate hydrolases"/>
    <property type="match status" value="1"/>
</dbReference>
<dbReference type="PROSITE" id="PS51195">
    <property type="entry name" value="Q_MOTIF"/>
    <property type="match status" value="1"/>
</dbReference>
<feature type="domain" description="Helicase ATP-binding" evidence="7">
    <location>
        <begin position="81"/>
        <end position="278"/>
    </location>
</feature>
<dbReference type="EMBL" id="CAMXCT010001898">
    <property type="protein sequence ID" value="CAI3994009.1"/>
    <property type="molecule type" value="Genomic_DNA"/>
</dbReference>
<dbReference type="Proteomes" id="UP001152797">
    <property type="component" value="Unassembled WGS sequence"/>
</dbReference>
<proteinExistence type="predicted"/>
<evidence type="ECO:0000256" key="3">
    <source>
        <dbReference type="ARBA" id="ARBA00022806"/>
    </source>
</evidence>
<dbReference type="InterPro" id="IPR014014">
    <property type="entry name" value="RNA_helicase_DEAD_Q_motif"/>
</dbReference>
<keyword evidence="3 10" id="KW-0347">Helicase</keyword>
<feature type="signal peptide" evidence="6">
    <location>
        <begin position="1"/>
        <end position="27"/>
    </location>
</feature>
<evidence type="ECO:0000256" key="4">
    <source>
        <dbReference type="ARBA" id="ARBA00022840"/>
    </source>
</evidence>
<evidence type="ECO:0000256" key="5">
    <source>
        <dbReference type="PROSITE-ProRule" id="PRU00552"/>
    </source>
</evidence>
<protein>
    <submittedName>
        <fullName evidence="10">ATP-dependent RNA helicase</fullName>
    </submittedName>
</protein>
<keyword evidence="1" id="KW-0547">Nucleotide-binding</keyword>
<dbReference type="GO" id="GO:0016787">
    <property type="term" value="F:hydrolase activity"/>
    <property type="evidence" value="ECO:0007669"/>
    <property type="project" value="UniProtKB-KW"/>
</dbReference>
<keyword evidence="11" id="KW-1185">Reference proteome</keyword>
<reference evidence="10 11" key="2">
    <citation type="submission" date="2024-05" db="EMBL/GenBank/DDBJ databases">
        <authorList>
            <person name="Chen Y."/>
            <person name="Shah S."/>
            <person name="Dougan E. K."/>
            <person name="Thang M."/>
            <person name="Chan C."/>
        </authorList>
    </citation>
    <scope>NUCLEOTIDE SEQUENCE [LARGE SCALE GENOMIC DNA]</scope>
</reference>
<dbReference type="PANTHER" id="PTHR47959">
    <property type="entry name" value="ATP-DEPENDENT RNA HELICASE RHLE-RELATED"/>
    <property type="match status" value="1"/>
</dbReference>
<dbReference type="GO" id="GO:0005829">
    <property type="term" value="C:cytosol"/>
    <property type="evidence" value="ECO:0007669"/>
    <property type="project" value="TreeGrafter"/>
</dbReference>
<dbReference type="GO" id="GO:0003724">
    <property type="term" value="F:RNA helicase activity"/>
    <property type="evidence" value="ECO:0007669"/>
    <property type="project" value="InterPro"/>
</dbReference>
<dbReference type="AlphaFoldDB" id="A0A9P1FY65"/>
<reference evidence="9" key="1">
    <citation type="submission" date="2022-10" db="EMBL/GenBank/DDBJ databases">
        <authorList>
            <person name="Chen Y."/>
            <person name="Dougan E. K."/>
            <person name="Chan C."/>
            <person name="Rhodes N."/>
            <person name="Thang M."/>
        </authorList>
    </citation>
    <scope>NUCLEOTIDE SEQUENCE</scope>
</reference>
<evidence type="ECO:0000313" key="9">
    <source>
        <dbReference type="EMBL" id="CAI3994009.1"/>
    </source>
</evidence>
<feature type="non-terminal residue" evidence="9">
    <location>
        <position position="323"/>
    </location>
</feature>
<dbReference type="EMBL" id="CAMXCT030001898">
    <property type="protein sequence ID" value="CAL4781321.1"/>
    <property type="molecule type" value="Genomic_DNA"/>
</dbReference>
<keyword evidence="6" id="KW-0732">Signal</keyword>
<dbReference type="PANTHER" id="PTHR47959:SF1">
    <property type="entry name" value="ATP-DEPENDENT RNA HELICASE DBPA"/>
    <property type="match status" value="1"/>
</dbReference>
<feature type="short sequence motif" description="Q motif" evidence="5">
    <location>
        <begin position="50"/>
        <end position="78"/>
    </location>
</feature>
<gene>
    <name evidence="9" type="ORF">C1SCF055_LOCUS20694</name>
</gene>
<dbReference type="PROSITE" id="PS51192">
    <property type="entry name" value="HELICASE_ATP_BIND_1"/>
    <property type="match status" value="1"/>
</dbReference>
<dbReference type="InterPro" id="IPR027417">
    <property type="entry name" value="P-loop_NTPase"/>
</dbReference>
<organism evidence="9">
    <name type="scientific">Cladocopium goreaui</name>
    <dbReference type="NCBI Taxonomy" id="2562237"/>
    <lineage>
        <taxon>Eukaryota</taxon>
        <taxon>Sar</taxon>
        <taxon>Alveolata</taxon>
        <taxon>Dinophyceae</taxon>
        <taxon>Suessiales</taxon>
        <taxon>Symbiodiniaceae</taxon>
        <taxon>Cladocopium</taxon>
    </lineage>
</organism>
<evidence type="ECO:0000313" key="11">
    <source>
        <dbReference type="Proteomes" id="UP001152797"/>
    </source>
</evidence>
<sequence>MLRHGQPWRRWAPITAAALLWRGLAPAFCGRPGLARPRLGQAFQALPVTSSFQDLPLSEEAQVAIKDLGYTSLTDVQQQTFRPISEGKDLVVRAKTGAGKTMSFLLPSMDRLQNSKKSGIQILVLSPVRELSMQIHREASKLAQRFPTVEPGASRARGVMVTWWAGEINPWFELGGGRGDEFRVSMLPKWLKYAELEKLPGRLQTHLAKTPAFANRLAEVQTLILDEVDQLCGELFAEATACILDAVPSASQFLFYSATLTKEVTQLIDQVSKSHDLVDVEGEESTVPKAIVQTYKVVSTDEMNGALGNPSVLPVTICRHQRL</sequence>
<dbReference type="SUPFAM" id="SSF52540">
    <property type="entry name" value="P-loop containing nucleoside triphosphate hydrolases"/>
    <property type="match status" value="1"/>
</dbReference>
<feature type="domain" description="DEAD-box RNA helicase Q" evidence="8">
    <location>
        <begin position="50"/>
        <end position="78"/>
    </location>
</feature>
<dbReference type="InterPro" id="IPR050079">
    <property type="entry name" value="DEAD_box_RNA_helicase"/>
</dbReference>
<dbReference type="OrthoDB" id="193716at2759"/>
<dbReference type="InterPro" id="IPR014001">
    <property type="entry name" value="Helicase_ATP-bd"/>
</dbReference>
<dbReference type="GO" id="GO:0005524">
    <property type="term" value="F:ATP binding"/>
    <property type="evidence" value="ECO:0007669"/>
    <property type="project" value="UniProtKB-KW"/>
</dbReference>
<comment type="caution">
    <text evidence="9">The sequence shown here is derived from an EMBL/GenBank/DDBJ whole genome shotgun (WGS) entry which is preliminary data.</text>
</comment>
<evidence type="ECO:0000259" key="8">
    <source>
        <dbReference type="PROSITE" id="PS51195"/>
    </source>
</evidence>
<evidence type="ECO:0000259" key="7">
    <source>
        <dbReference type="PROSITE" id="PS51192"/>
    </source>
</evidence>
<name>A0A9P1FY65_9DINO</name>
<accession>A0A9P1FY65</accession>
<dbReference type="Pfam" id="PF00270">
    <property type="entry name" value="DEAD"/>
    <property type="match status" value="2"/>
</dbReference>
<evidence type="ECO:0000256" key="6">
    <source>
        <dbReference type="SAM" id="SignalP"/>
    </source>
</evidence>
<evidence type="ECO:0000256" key="1">
    <source>
        <dbReference type="ARBA" id="ARBA00022741"/>
    </source>
</evidence>
<dbReference type="SMART" id="SM00487">
    <property type="entry name" value="DEXDc"/>
    <property type="match status" value="1"/>
</dbReference>
<evidence type="ECO:0000256" key="2">
    <source>
        <dbReference type="ARBA" id="ARBA00022801"/>
    </source>
</evidence>